<reference evidence="11 12" key="1">
    <citation type="submission" date="2017-07" db="EMBL/GenBank/DDBJ databases">
        <title>Annotated genome sequence of Bacterioplanes sanyensis isolated from Red Sea.</title>
        <authorList>
            <person name="Rehman Z.U."/>
        </authorList>
    </citation>
    <scope>NUCLEOTIDE SEQUENCE [LARGE SCALE GENOMIC DNA]</scope>
    <source>
        <strain evidence="11 12">NV9</strain>
    </source>
</reference>
<feature type="domain" description="Nucleoside transporter/FeoB GTPase Gate" evidence="10">
    <location>
        <begin position="98"/>
        <end position="196"/>
    </location>
</feature>
<feature type="transmembrane region" description="Helical" evidence="7">
    <location>
        <begin position="201"/>
        <end position="221"/>
    </location>
</feature>
<dbReference type="GO" id="GO:0005337">
    <property type="term" value="F:nucleoside transmembrane transporter activity"/>
    <property type="evidence" value="ECO:0007669"/>
    <property type="project" value="InterPro"/>
</dbReference>
<keyword evidence="5 7" id="KW-1133">Transmembrane helix</keyword>
<dbReference type="InterPro" id="IPR008276">
    <property type="entry name" value="C_nuclsd_transpt"/>
</dbReference>
<keyword evidence="3" id="KW-1003">Cell membrane</keyword>
<evidence type="ECO:0000313" key="12">
    <source>
        <dbReference type="Proteomes" id="UP000202440"/>
    </source>
</evidence>
<dbReference type="PANTHER" id="PTHR10590">
    <property type="entry name" value="SODIUM/NUCLEOSIDE COTRANSPORTER"/>
    <property type="match status" value="1"/>
</dbReference>
<evidence type="ECO:0000256" key="5">
    <source>
        <dbReference type="ARBA" id="ARBA00022989"/>
    </source>
</evidence>
<evidence type="ECO:0000256" key="7">
    <source>
        <dbReference type="RuleBase" id="RU362018"/>
    </source>
</evidence>
<dbReference type="Pfam" id="PF01773">
    <property type="entry name" value="Nucleos_tra2_N"/>
    <property type="match status" value="1"/>
</dbReference>
<evidence type="ECO:0000259" key="10">
    <source>
        <dbReference type="Pfam" id="PF07670"/>
    </source>
</evidence>
<proteinExistence type="inferred from homology"/>
<evidence type="ECO:0000256" key="6">
    <source>
        <dbReference type="ARBA" id="ARBA00023136"/>
    </source>
</evidence>
<evidence type="ECO:0000256" key="2">
    <source>
        <dbReference type="ARBA" id="ARBA00009033"/>
    </source>
</evidence>
<organism evidence="11 12">
    <name type="scientific">Bacterioplanes sanyensis</name>
    <dbReference type="NCBI Taxonomy" id="1249553"/>
    <lineage>
        <taxon>Bacteria</taxon>
        <taxon>Pseudomonadati</taxon>
        <taxon>Pseudomonadota</taxon>
        <taxon>Gammaproteobacteria</taxon>
        <taxon>Oceanospirillales</taxon>
        <taxon>Oceanospirillaceae</taxon>
        <taxon>Bacterioplanes</taxon>
    </lineage>
</organism>
<evidence type="ECO:0000256" key="3">
    <source>
        <dbReference type="ARBA" id="ARBA00022475"/>
    </source>
</evidence>
<dbReference type="OrthoDB" id="9766455at2"/>
<dbReference type="Proteomes" id="UP000202440">
    <property type="component" value="Chromosome"/>
</dbReference>
<comment type="subcellular location">
    <subcellularLocation>
        <location evidence="1">Cell membrane</location>
        <topology evidence="1">Multi-pass membrane protein</topology>
    </subcellularLocation>
</comment>
<evidence type="ECO:0000256" key="1">
    <source>
        <dbReference type="ARBA" id="ARBA00004651"/>
    </source>
</evidence>
<accession>A0A222FKE4</accession>
<protein>
    <recommendedName>
        <fullName evidence="7">Nucleoside permease</fullName>
    </recommendedName>
</protein>
<keyword evidence="4 7" id="KW-0812">Transmembrane</keyword>
<dbReference type="KEGG" id="bsan:CHH28_10360"/>
<name>A0A222FKE4_9GAMM</name>
<evidence type="ECO:0000259" key="9">
    <source>
        <dbReference type="Pfam" id="PF07662"/>
    </source>
</evidence>
<feature type="transmembrane region" description="Helical" evidence="7">
    <location>
        <begin position="31"/>
        <end position="50"/>
    </location>
</feature>
<evidence type="ECO:0000259" key="8">
    <source>
        <dbReference type="Pfam" id="PF01773"/>
    </source>
</evidence>
<feature type="transmembrane region" description="Helical" evidence="7">
    <location>
        <begin position="173"/>
        <end position="195"/>
    </location>
</feature>
<keyword evidence="12" id="KW-1185">Reference proteome</keyword>
<feature type="transmembrane region" description="Helical" evidence="7">
    <location>
        <begin position="94"/>
        <end position="118"/>
    </location>
</feature>
<dbReference type="RefSeq" id="WP_094060238.1">
    <property type="nucleotide sequence ID" value="NZ_CP022530.1"/>
</dbReference>
<feature type="domain" description="Concentrative nucleoside transporter C-terminal" evidence="9">
    <location>
        <begin position="201"/>
        <end position="408"/>
    </location>
</feature>
<dbReference type="InterPro" id="IPR018270">
    <property type="entry name" value="C_nuclsd_transpt_met_bac"/>
</dbReference>
<dbReference type="EMBL" id="CP022530">
    <property type="protein sequence ID" value="ASP39056.1"/>
    <property type="molecule type" value="Genomic_DNA"/>
</dbReference>
<dbReference type="AlphaFoldDB" id="A0A222FKE4"/>
<dbReference type="InterPro" id="IPR002668">
    <property type="entry name" value="CNT_N_dom"/>
</dbReference>
<comment type="similarity">
    <text evidence="2 7">Belongs to the concentrative nucleoside transporter (CNT) (TC 2.A.41) family.</text>
</comment>
<feature type="transmembrane region" description="Helical" evidence="7">
    <location>
        <begin position="62"/>
        <end position="82"/>
    </location>
</feature>
<dbReference type="Pfam" id="PF07670">
    <property type="entry name" value="Gate"/>
    <property type="match status" value="1"/>
</dbReference>
<keyword evidence="7" id="KW-0813">Transport</keyword>
<keyword evidence="6 7" id="KW-0472">Membrane</keyword>
<feature type="transmembrane region" description="Helical" evidence="7">
    <location>
        <begin position="390"/>
        <end position="413"/>
    </location>
</feature>
<dbReference type="GO" id="GO:0015293">
    <property type="term" value="F:symporter activity"/>
    <property type="evidence" value="ECO:0007669"/>
    <property type="project" value="TreeGrafter"/>
</dbReference>
<sequence length="415" mass="42974">MSVLMSVVGILVLLAAAFALSEHKKSISKRVVFGALGIQIVFGALVLFVPAGQTALNLVTSAVANVISYANEGIGFMFGGLVSGKMFEVFPNGGFVFAFKVLPIVVFFSALVAVLYYFGIMQAIIRVLGGGLQKLLGTSPTESLSATANIFVSQTEAPLVVRPYIKNMTRSELFAIMVGGLASIAGSVMAGYAAMGVELKYLIAASFMAAPGGLLMAKIIIPETQQPQTIEDAEELAEIEQPANAIDAAATGASNGLKLAVNIGAMLIAFISLIALLNGAVGGIGGWFGYPDITIQAMLGYVFAPVAWLIGVPSADINAVGSLIGQKLILNEFVAYSEFMQVRESMQPISQAISTFALCGFANFASIAVLLGGLGVIAPSRRKEIASLGLKAVAAGTLANLMSATIAGLFISLSL</sequence>
<gene>
    <name evidence="11" type="ORF">CHH28_10360</name>
</gene>
<dbReference type="PANTHER" id="PTHR10590:SF4">
    <property type="entry name" value="SOLUTE CARRIER FAMILY 28 MEMBER 3"/>
    <property type="match status" value="1"/>
</dbReference>
<evidence type="ECO:0000256" key="4">
    <source>
        <dbReference type="ARBA" id="ARBA00022692"/>
    </source>
</evidence>
<feature type="domain" description="Concentrative nucleoside transporter N-terminal" evidence="8">
    <location>
        <begin position="8"/>
        <end position="81"/>
    </location>
</feature>
<dbReference type="Pfam" id="PF07662">
    <property type="entry name" value="Nucleos_tra2_C"/>
    <property type="match status" value="1"/>
</dbReference>
<feature type="transmembrane region" description="Helical" evidence="7">
    <location>
        <begin position="267"/>
        <end position="290"/>
    </location>
</feature>
<dbReference type="InterPro" id="IPR011642">
    <property type="entry name" value="Gate_dom"/>
</dbReference>
<dbReference type="InterPro" id="IPR011657">
    <property type="entry name" value="CNT_C_dom"/>
</dbReference>
<evidence type="ECO:0000313" key="11">
    <source>
        <dbReference type="EMBL" id="ASP39056.1"/>
    </source>
</evidence>
<dbReference type="GO" id="GO:0005886">
    <property type="term" value="C:plasma membrane"/>
    <property type="evidence" value="ECO:0007669"/>
    <property type="project" value="UniProtKB-SubCell"/>
</dbReference>
<dbReference type="NCBIfam" id="TIGR00804">
    <property type="entry name" value="nupC"/>
    <property type="match status" value="1"/>
</dbReference>
<feature type="transmembrane region" description="Helical" evidence="7">
    <location>
        <begin position="352"/>
        <end position="378"/>
    </location>
</feature>